<dbReference type="Proteomes" id="UP000315891">
    <property type="component" value="Chromosome"/>
</dbReference>
<dbReference type="SUPFAM" id="SSF141523">
    <property type="entry name" value="L,D-transpeptidase catalytic domain-like"/>
    <property type="match status" value="1"/>
</dbReference>
<evidence type="ECO:0000256" key="2">
    <source>
        <dbReference type="ARBA" id="ARBA00005992"/>
    </source>
</evidence>
<feature type="active site" description="Proton donor/acceptor" evidence="7">
    <location>
        <position position="415"/>
    </location>
</feature>
<evidence type="ECO:0000256" key="1">
    <source>
        <dbReference type="ARBA" id="ARBA00004752"/>
    </source>
</evidence>
<evidence type="ECO:0000259" key="9">
    <source>
        <dbReference type="PROSITE" id="PS52029"/>
    </source>
</evidence>
<protein>
    <submittedName>
        <fullName evidence="10">Murein L,D-transpeptidase</fullName>
    </submittedName>
</protein>
<keyword evidence="3" id="KW-0808">Transferase</keyword>
<evidence type="ECO:0000313" key="11">
    <source>
        <dbReference type="Proteomes" id="UP000315891"/>
    </source>
</evidence>
<dbReference type="InterPro" id="IPR050979">
    <property type="entry name" value="LD-transpeptidase"/>
</dbReference>
<sequence length="456" mass="48559">MRCQPRPRRRNPSPHRRRRRYRTKRSPRRRPRAERNFSHARCVHAMAKSRWSGWRERHRQGFPMRATPRMHRLLPATLPLLLIAACTRSPSPATSQAQPPANAPVPSTTRQPGAKAPDYATTGIDVNSIVGESVEAPPAASVAATTANATTTAAGPSLASSVEPVDVAAAAADANVAKDGPLRAQVLLDRAHFSPGEIDGETGSNQARAVTAYQKAHGLPATGKLDAATWTELDADVAPILIDYTLTQSDIDGPYAPIPSDTMAKSQLDALPYSSLGEMLGEKFHSSPALIRKLNPDADFNGAGTTIAVPNVEAAQELPTPAEIVVVKSLSALQLVDGDGKVLAQFPVTSGSAQFPLPIGEWTINGVARNPVWHFDPKLITGTKATDKPAIIAAGPNNPVGVAWIDLSKEHYGIHGTPEPSRIGKTESNGCIRMTNWGVAAVAKIVKPGMTASLRE</sequence>
<dbReference type="InterPro" id="IPR002477">
    <property type="entry name" value="Peptidoglycan-bd-like"/>
</dbReference>
<evidence type="ECO:0000256" key="5">
    <source>
        <dbReference type="ARBA" id="ARBA00022984"/>
    </source>
</evidence>
<organism evidence="10 11">
    <name type="scientific">Pseudoluteimonas lycopersici</name>
    <dbReference type="NCBI Taxonomy" id="1324796"/>
    <lineage>
        <taxon>Bacteria</taxon>
        <taxon>Pseudomonadati</taxon>
        <taxon>Pseudomonadota</taxon>
        <taxon>Gammaproteobacteria</taxon>
        <taxon>Lysobacterales</taxon>
        <taxon>Lysobacteraceae</taxon>
        <taxon>Pseudoluteimonas</taxon>
    </lineage>
</organism>
<keyword evidence="5 7" id="KW-0573">Peptidoglycan synthesis</keyword>
<gene>
    <name evidence="10" type="ORF">FNZ56_05615</name>
</gene>
<dbReference type="InterPro" id="IPR005490">
    <property type="entry name" value="LD_TPept_cat_dom"/>
</dbReference>
<dbReference type="InterPro" id="IPR036365">
    <property type="entry name" value="PGBD-like_sf"/>
</dbReference>
<dbReference type="OrthoDB" id="9787225at2"/>
<feature type="compositionally biased region" description="Low complexity" evidence="8">
    <location>
        <begin position="90"/>
        <end position="100"/>
    </location>
</feature>
<dbReference type="GO" id="GO:0018104">
    <property type="term" value="P:peptidoglycan-protein cross-linking"/>
    <property type="evidence" value="ECO:0007669"/>
    <property type="project" value="TreeGrafter"/>
</dbReference>
<dbReference type="GO" id="GO:0005576">
    <property type="term" value="C:extracellular region"/>
    <property type="evidence" value="ECO:0007669"/>
    <property type="project" value="TreeGrafter"/>
</dbReference>
<evidence type="ECO:0000256" key="3">
    <source>
        <dbReference type="ARBA" id="ARBA00022679"/>
    </source>
</evidence>
<dbReference type="SUPFAM" id="SSF47090">
    <property type="entry name" value="PGBD-like"/>
    <property type="match status" value="1"/>
</dbReference>
<dbReference type="InterPro" id="IPR036366">
    <property type="entry name" value="PGBDSf"/>
</dbReference>
<dbReference type="AlphaFoldDB" id="A0A516V4F6"/>
<proteinExistence type="inferred from homology"/>
<dbReference type="GO" id="GO:0008360">
    <property type="term" value="P:regulation of cell shape"/>
    <property type="evidence" value="ECO:0007669"/>
    <property type="project" value="UniProtKB-UniRule"/>
</dbReference>
<dbReference type="Gene3D" id="2.40.440.10">
    <property type="entry name" value="L,D-transpeptidase catalytic domain-like"/>
    <property type="match status" value="1"/>
</dbReference>
<evidence type="ECO:0000313" key="10">
    <source>
        <dbReference type="EMBL" id="QDQ73384.1"/>
    </source>
</evidence>
<feature type="region of interest" description="Disordered" evidence="8">
    <location>
        <begin position="90"/>
        <end position="120"/>
    </location>
</feature>
<evidence type="ECO:0000256" key="6">
    <source>
        <dbReference type="ARBA" id="ARBA00023316"/>
    </source>
</evidence>
<accession>A0A516V4F6</accession>
<dbReference type="PANTHER" id="PTHR30582:SF30">
    <property type="entry name" value="BLR4375 PROTEIN"/>
    <property type="match status" value="1"/>
</dbReference>
<feature type="region of interest" description="Disordered" evidence="8">
    <location>
        <begin position="1"/>
        <end position="38"/>
    </location>
</feature>
<evidence type="ECO:0000256" key="4">
    <source>
        <dbReference type="ARBA" id="ARBA00022960"/>
    </source>
</evidence>
<reference evidence="10 11" key="1">
    <citation type="submission" date="2019-07" db="EMBL/GenBank/DDBJ databases">
        <title>Lysobacter weifangensis sp. nov., isolated from bensulfuron-methyl contaminated farmland soil.</title>
        <authorList>
            <person name="Zhao H."/>
        </authorList>
    </citation>
    <scope>NUCLEOTIDE SEQUENCE [LARGE SCALE GENOMIC DNA]</scope>
    <source>
        <strain evidence="10 11">CC-Bw-6</strain>
    </source>
</reference>
<keyword evidence="4 7" id="KW-0133">Cell shape</keyword>
<name>A0A516V4F6_9GAMM</name>
<dbReference type="PANTHER" id="PTHR30582">
    <property type="entry name" value="L,D-TRANSPEPTIDASE"/>
    <property type="match status" value="1"/>
</dbReference>
<feature type="active site" description="Nucleophile" evidence="7">
    <location>
        <position position="431"/>
    </location>
</feature>
<keyword evidence="11" id="KW-1185">Reference proteome</keyword>
<feature type="compositionally biased region" description="Basic residues" evidence="8">
    <location>
        <begin position="1"/>
        <end position="32"/>
    </location>
</feature>
<dbReference type="Gene3D" id="1.10.101.10">
    <property type="entry name" value="PGBD-like superfamily/PGBD"/>
    <property type="match status" value="1"/>
</dbReference>
<dbReference type="InterPro" id="IPR038063">
    <property type="entry name" value="Transpep_catalytic_dom"/>
</dbReference>
<dbReference type="GO" id="GO:0016740">
    <property type="term" value="F:transferase activity"/>
    <property type="evidence" value="ECO:0007669"/>
    <property type="project" value="UniProtKB-KW"/>
</dbReference>
<dbReference type="PROSITE" id="PS52029">
    <property type="entry name" value="LD_TPASE"/>
    <property type="match status" value="1"/>
</dbReference>
<dbReference type="Pfam" id="PF01471">
    <property type="entry name" value="PG_binding_1"/>
    <property type="match status" value="1"/>
</dbReference>
<comment type="similarity">
    <text evidence="2">Belongs to the YkuD family.</text>
</comment>
<feature type="domain" description="L,D-TPase catalytic" evidence="9">
    <location>
        <begin position="322"/>
        <end position="455"/>
    </location>
</feature>
<dbReference type="EMBL" id="CP041742">
    <property type="protein sequence ID" value="QDQ73384.1"/>
    <property type="molecule type" value="Genomic_DNA"/>
</dbReference>
<comment type="pathway">
    <text evidence="1 7">Cell wall biogenesis; peptidoglycan biosynthesis.</text>
</comment>
<evidence type="ECO:0000256" key="8">
    <source>
        <dbReference type="SAM" id="MobiDB-lite"/>
    </source>
</evidence>
<keyword evidence="6 7" id="KW-0961">Cell wall biogenesis/degradation</keyword>
<evidence type="ECO:0000256" key="7">
    <source>
        <dbReference type="PROSITE-ProRule" id="PRU01373"/>
    </source>
</evidence>
<dbReference type="GO" id="GO:0071555">
    <property type="term" value="P:cell wall organization"/>
    <property type="evidence" value="ECO:0007669"/>
    <property type="project" value="UniProtKB-UniRule"/>
</dbReference>
<dbReference type="GO" id="GO:0071972">
    <property type="term" value="F:peptidoglycan L,D-transpeptidase activity"/>
    <property type="evidence" value="ECO:0007669"/>
    <property type="project" value="TreeGrafter"/>
</dbReference>
<dbReference type="Pfam" id="PF03734">
    <property type="entry name" value="YkuD"/>
    <property type="match status" value="1"/>
</dbReference>
<dbReference type="UniPathway" id="UPA00219"/>
<dbReference type="CDD" id="cd16913">
    <property type="entry name" value="YkuD_like"/>
    <property type="match status" value="1"/>
</dbReference>